<accession>A0A0B7AKJ7</accession>
<organism evidence="2">
    <name type="scientific">Arion vulgaris</name>
    <dbReference type="NCBI Taxonomy" id="1028688"/>
    <lineage>
        <taxon>Eukaryota</taxon>
        <taxon>Metazoa</taxon>
        <taxon>Spiralia</taxon>
        <taxon>Lophotrochozoa</taxon>
        <taxon>Mollusca</taxon>
        <taxon>Gastropoda</taxon>
        <taxon>Heterobranchia</taxon>
        <taxon>Euthyneura</taxon>
        <taxon>Panpulmonata</taxon>
        <taxon>Eupulmonata</taxon>
        <taxon>Stylommatophora</taxon>
        <taxon>Helicina</taxon>
        <taxon>Arionoidea</taxon>
        <taxon>Arionidae</taxon>
        <taxon>Arion</taxon>
    </lineage>
</organism>
<protein>
    <submittedName>
        <fullName evidence="2">Uncharacterized protein</fullName>
    </submittedName>
</protein>
<keyword evidence="1" id="KW-0812">Transmembrane</keyword>
<dbReference type="EMBL" id="HACG01033666">
    <property type="protein sequence ID" value="CEK80531.1"/>
    <property type="molecule type" value="Transcribed_RNA"/>
</dbReference>
<evidence type="ECO:0000313" key="2">
    <source>
        <dbReference type="EMBL" id="CEK80531.1"/>
    </source>
</evidence>
<name>A0A0B7AKJ7_9EUPU</name>
<feature type="transmembrane region" description="Helical" evidence="1">
    <location>
        <begin position="16"/>
        <end position="39"/>
    </location>
</feature>
<reference evidence="2" key="1">
    <citation type="submission" date="2014-12" db="EMBL/GenBank/DDBJ databases">
        <title>Insight into the proteome of Arion vulgaris.</title>
        <authorList>
            <person name="Aradska J."/>
            <person name="Bulat T."/>
            <person name="Smidak R."/>
            <person name="Sarate P."/>
            <person name="Gangsoo J."/>
            <person name="Sialana F."/>
            <person name="Bilban M."/>
            <person name="Lubec G."/>
        </authorList>
    </citation>
    <scope>NUCLEOTIDE SEQUENCE</scope>
    <source>
        <tissue evidence="2">Skin</tissue>
    </source>
</reference>
<dbReference type="AlphaFoldDB" id="A0A0B7AKJ7"/>
<evidence type="ECO:0000256" key="1">
    <source>
        <dbReference type="SAM" id="Phobius"/>
    </source>
</evidence>
<feature type="non-terminal residue" evidence="2">
    <location>
        <position position="76"/>
    </location>
</feature>
<gene>
    <name evidence="2" type="primary">ORF121405</name>
</gene>
<proteinExistence type="predicted"/>
<feature type="non-terminal residue" evidence="2">
    <location>
        <position position="1"/>
    </location>
</feature>
<keyword evidence="1" id="KW-1133">Transmembrane helix</keyword>
<sequence length="76" mass="8933">SFSIELRASFRESITVIWISVLMYSVFSAQLIHVLYIFFWGGYRQRKQSVALWSLGEQQKLFNHIRSVAIPPVWCP</sequence>
<keyword evidence="1" id="KW-0472">Membrane</keyword>